<organism evidence="2 3">
    <name type="scientific">Aspergillus udagawae</name>
    <dbReference type="NCBI Taxonomy" id="91492"/>
    <lineage>
        <taxon>Eukaryota</taxon>
        <taxon>Fungi</taxon>
        <taxon>Dikarya</taxon>
        <taxon>Ascomycota</taxon>
        <taxon>Pezizomycotina</taxon>
        <taxon>Eurotiomycetes</taxon>
        <taxon>Eurotiomycetidae</taxon>
        <taxon>Eurotiales</taxon>
        <taxon>Aspergillaceae</taxon>
        <taxon>Aspergillus</taxon>
        <taxon>Aspergillus subgen. Fumigati</taxon>
    </lineage>
</organism>
<reference evidence="2 3" key="1">
    <citation type="submission" date="2020-01" db="EMBL/GenBank/DDBJ databases">
        <title>Draft genome sequence of Aspergillus udagawae IFM 46972.</title>
        <authorList>
            <person name="Takahashi H."/>
            <person name="Yaguchi T."/>
        </authorList>
    </citation>
    <scope>NUCLEOTIDE SEQUENCE [LARGE SCALE GENOMIC DNA]</scope>
    <source>
        <strain evidence="2 3">IFM 46972</strain>
    </source>
</reference>
<protein>
    <submittedName>
        <fullName evidence="2">Uncharacterized protein</fullName>
    </submittedName>
</protein>
<comment type="caution">
    <text evidence="2">The sequence shown here is derived from an EMBL/GenBank/DDBJ whole genome shotgun (WGS) entry which is preliminary data.</text>
</comment>
<accession>A0A8H3RL85</accession>
<dbReference type="AlphaFoldDB" id="A0A8H3RL85"/>
<proteinExistence type="predicted"/>
<sequence length="193" mass="21384">MQLAIRRADPLCFDIHNGMGPDIHRKYVLSVKLLVEAVRTRRATRIRLVRHQHLPFVRILHDRLDFPPDELASLLVGNRVCKATKQELQPTSGFPQALEGGFAVCGGQRHGLPRELREPDGEPRGASLSPDIGEVSEYLLALLRGERTVTTGNAVLRTTDEDVQGLNGVRNGGHELHTRGTHADKTNSLTLEI</sequence>
<evidence type="ECO:0000313" key="3">
    <source>
        <dbReference type="Proteomes" id="UP000465221"/>
    </source>
</evidence>
<name>A0A8H3RL85_9EURO</name>
<dbReference type="EMBL" id="BLKC01000012">
    <property type="protein sequence ID" value="GFF29097.1"/>
    <property type="molecule type" value="Genomic_DNA"/>
</dbReference>
<feature type="region of interest" description="Disordered" evidence="1">
    <location>
        <begin position="171"/>
        <end position="193"/>
    </location>
</feature>
<gene>
    <name evidence="2" type="ORF">IFM46972_02534</name>
</gene>
<evidence type="ECO:0000256" key="1">
    <source>
        <dbReference type="SAM" id="MobiDB-lite"/>
    </source>
</evidence>
<feature type="compositionally biased region" description="Basic and acidic residues" evidence="1">
    <location>
        <begin position="172"/>
        <end position="185"/>
    </location>
</feature>
<dbReference type="Proteomes" id="UP000465221">
    <property type="component" value="Unassembled WGS sequence"/>
</dbReference>
<evidence type="ECO:0000313" key="2">
    <source>
        <dbReference type="EMBL" id="GFF29097.1"/>
    </source>
</evidence>